<keyword evidence="26" id="KW-1185">Reference proteome</keyword>
<comment type="catalytic activity">
    <reaction evidence="18 19">
        <text>L-threonyl-[protein] + ATP = O-phospho-L-threonyl-[protein] + ADP + H(+)</text>
        <dbReference type="Rhea" id="RHEA:46608"/>
        <dbReference type="Rhea" id="RHEA-COMP:11060"/>
        <dbReference type="Rhea" id="RHEA-COMP:11605"/>
        <dbReference type="ChEBI" id="CHEBI:15378"/>
        <dbReference type="ChEBI" id="CHEBI:30013"/>
        <dbReference type="ChEBI" id="CHEBI:30616"/>
        <dbReference type="ChEBI" id="CHEBI:61977"/>
        <dbReference type="ChEBI" id="CHEBI:456216"/>
        <dbReference type="EC" id="2.7.11.13"/>
    </reaction>
</comment>
<dbReference type="Ensembl" id="ENSMMOT00000023430.1">
    <property type="protein sequence ID" value="ENSMMOP00000023046.1"/>
    <property type="gene ID" value="ENSMMOG00000017533.1"/>
</dbReference>
<dbReference type="Pfam" id="PF25525">
    <property type="entry name" value="Ubiquitin_PRKD1_N"/>
    <property type="match status" value="1"/>
</dbReference>
<accession>A0A3Q3XIE6</accession>
<evidence type="ECO:0000256" key="20">
    <source>
        <dbReference type="PIRSR" id="PIRSR000552-1"/>
    </source>
</evidence>
<dbReference type="InterPro" id="IPR008271">
    <property type="entry name" value="Ser/Thr_kinase_AS"/>
</dbReference>
<dbReference type="SMART" id="SM00109">
    <property type="entry name" value="C1"/>
    <property type="match status" value="2"/>
</dbReference>
<name>A0A3Q3XIE6_MOLML</name>
<evidence type="ECO:0000256" key="12">
    <source>
        <dbReference type="ARBA" id="ARBA00022771"/>
    </source>
</evidence>
<evidence type="ECO:0000256" key="9">
    <source>
        <dbReference type="ARBA" id="ARBA00022723"/>
    </source>
</evidence>
<dbReference type="GO" id="GO:0005524">
    <property type="term" value="F:ATP binding"/>
    <property type="evidence" value="ECO:0007669"/>
    <property type="project" value="UniProtKB-KW"/>
</dbReference>
<dbReference type="PANTHER" id="PTHR22968">
    <property type="entry name" value="PROTEIN KINASE C, MU"/>
    <property type="match status" value="1"/>
</dbReference>
<dbReference type="Gene3D" id="1.10.510.10">
    <property type="entry name" value="Transferase(Phosphotransferase) domain 1"/>
    <property type="match status" value="1"/>
</dbReference>
<comment type="cofactor">
    <cofactor evidence="1 19">
        <name>Mg(2+)</name>
        <dbReference type="ChEBI" id="CHEBI:18420"/>
    </cofactor>
</comment>
<dbReference type="FunFam" id="2.30.29.30:FF:000056">
    <property type="entry name" value="Serine/threonine-protein kinase"/>
    <property type="match status" value="1"/>
</dbReference>
<evidence type="ECO:0000259" key="22">
    <source>
        <dbReference type="PROSITE" id="PS50003"/>
    </source>
</evidence>
<dbReference type="GO" id="GO:0004697">
    <property type="term" value="F:diacylglycerol-dependent serine/threonine kinase activity"/>
    <property type="evidence" value="ECO:0007669"/>
    <property type="project" value="UniProtKB-EC"/>
</dbReference>
<evidence type="ECO:0000313" key="26">
    <source>
        <dbReference type="Proteomes" id="UP000261620"/>
    </source>
</evidence>
<dbReference type="FunFam" id="1.10.510.10:FF:000151">
    <property type="entry name" value="Serine/threonine-protein kinase"/>
    <property type="match status" value="1"/>
</dbReference>
<dbReference type="Gene3D" id="2.30.29.30">
    <property type="entry name" value="Pleckstrin-homology domain (PH domain)/Phosphotyrosine-binding domain (PTB)"/>
    <property type="match status" value="1"/>
</dbReference>
<evidence type="ECO:0000256" key="19">
    <source>
        <dbReference type="PIRNR" id="PIRNR000552"/>
    </source>
</evidence>
<dbReference type="PROSITE" id="PS50011">
    <property type="entry name" value="PROTEIN_KINASE_DOM"/>
    <property type="match status" value="1"/>
</dbReference>
<keyword evidence="14" id="KW-0862">Zinc</keyword>
<evidence type="ECO:0000256" key="14">
    <source>
        <dbReference type="ARBA" id="ARBA00022833"/>
    </source>
</evidence>
<keyword evidence="12" id="KW-0863">Zinc-finger</keyword>
<evidence type="ECO:0000259" key="24">
    <source>
        <dbReference type="PROSITE" id="PS50081"/>
    </source>
</evidence>
<evidence type="ECO:0000256" key="8">
    <source>
        <dbReference type="ARBA" id="ARBA00022679"/>
    </source>
</evidence>
<keyword evidence="11 19" id="KW-0547">Nucleotide-binding</keyword>
<evidence type="ECO:0000256" key="6">
    <source>
        <dbReference type="ARBA" id="ARBA00022527"/>
    </source>
</evidence>
<keyword evidence="13 19" id="KW-0418">Kinase</keyword>
<evidence type="ECO:0000256" key="11">
    <source>
        <dbReference type="ARBA" id="ARBA00022741"/>
    </source>
</evidence>
<dbReference type="AlphaFoldDB" id="A0A3Q3XIE6"/>
<dbReference type="InterPro" id="IPR015727">
    <property type="entry name" value="Protein_Kinase_C_mu-related"/>
</dbReference>
<dbReference type="CDD" id="cd01239">
    <property type="entry name" value="PH_PKD"/>
    <property type="match status" value="1"/>
</dbReference>
<proteinExistence type="inferred from homology"/>
<dbReference type="SUPFAM" id="SSF57889">
    <property type="entry name" value="Cysteine-rich domain"/>
    <property type="match status" value="2"/>
</dbReference>
<dbReference type="Pfam" id="PF00130">
    <property type="entry name" value="C1_1"/>
    <property type="match status" value="2"/>
</dbReference>
<keyword evidence="6 19" id="KW-0723">Serine/threonine-protein kinase</keyword>
<sequence>PHHAAPPLQSPSPSPPAMLLSRLSNGSQTAPTRTDSRGSIHGVSFLLQIGLTRETVTLDPGDHSLSAVRELVCSIVDQKFPECGFFGMYDKILLFRHDLNTDNILQRLTSADDIQEGDLVEVVLSAQATAEDFQIRPHTLYVHSYKAPAFCDDCGEMLWGLVRQGLKCEGCGLNYHKRCAFKIPNNCSGVRKRRLSNVSLPGAIMSIARPPSTEFSPMPQEERNSLLSGRPIWMEKMVLGRVKVPHTFSVHTYTRPTICQFCKRLLKGLFRQGMQCKDCKFNCHKRCAAKVPRDCLGEVDFNGEPASLSPDSEVTMEVDTCDGNSDGGHSMDEQDEPSNPDDKLFFIEGPCMDDETLRTISPSTSSNIPLMRVVQSIKHTKRKSSTVVKEGWMVHYTSHDNLRKRHYWRLDSKSLTLFQNESGAKFYKEIPLSEILQVALAQDFSSLPQGSNPHCFEVITAYMVYYVGEDNGTLHHNPVLAASGVGRDVGQSWEKSIRQAMMPVTPKASVGAGPGQGKEHKELSMSISVSNSQIQENVDISSVYQIFADEVLGSGQFGIIIDKMRFPTKQESQLRNEVAILQNLHHPGIVNLECMFETPEQVFVVMEKLHGDMLEMILSSEKSRLPERLTKFLVTQILVALRHLHFKNIVHCDLKPENVLLASAEPFPQVKLCDFGFARIIGEKSFRRSVVGTPAYLAPEVLRSKGYNRSLDMWSVGVIIYVSLSGTFPFNEDEEISDQIQNAAFMYPANPWKEISEPATDLINNLLQVKMRKRFSVDKSLSHPWLQDYQTWLDLREFETRRGERYITHESDDARWEEYADERDLHYPKHFIMSPNLDDMEEDP</sequence>
<evidence type="ECO:0000256" key="5">
    <source>
        <dbReference type="ARBA" id="ARBA00022490"/>
    </source>
</evidence>
<dbReference type="GO" id="GO:0035556">
    <property type="term" value="P:intracellular signal transduction"/>
    <property type="evidence" value="ECO:0007669"/>
    <property type="project" value="TreeGrafter"/>
</dbReference>
<reference evidence="25" key="1">
    <citation type="submission" date="2025-08" db="UniProtKB">
        <authorList>
            <consortium name="Ensembl"/>
        </authorList>
    </citation>
    <scope>IDENTIFICATION</scope>
</reference>
<dbReference type="InterPro" id="IPR000719">
    <property type="entry name" value="Prot_kinase_dom"/>
</dbReference>
<feature type="region of interest" description="Disordered" evidence="21">
    <location>
        <begin position="1"/>
        <end position="37"/>
    </location>
</feature>
<dbReference type="InterPro" id="IPR001849">
    <property type="entry name" value="PH_domain"/>
</dbReference>
<dbReference type="PROSITE" id="PS00479">
    <property type="entry name" value="ZF_DAG_PE_1"/>
    <property type="match status" value="2"/>
</dbReference>
<feature type="region of interest" description="Disordered" evidence="21">
    <location>
        <begin position="306"/>
        <end position="339"/>
    </location>
</feature>
<evidence type="ECO:0000256" key="17">
    <source>
        <dbReference type="ARBA" id="ARBA00023136"/>
    </source>
</evidence>
<dbReference type="InterPro" id="IPR046349">
    <property type="entry name" value="C1-like_sf"/>
</dbReference>
<evidence type="ECO:0000256" key="21">
    <source>
        <dbReference type="SAM" id="MobiDB-lite"/>
    </source>
</evidence>
<keyword evidence="7" id="KW-0597">Phosphoprotein</keyword>
<dbReference type="PROSITE" id="PS50003">
    <property type="entry name" value="PH_DOMAIN"/>
    <property type="match status" value="1"/>
</dbReference>
<feature type="domain" description="Phorbol-ester/DAG-type" evidence="24">
    <location>
        <begin position="245"/>
        <end position="295"/>
    </location>
</feature>
<dbReference type="OMA" id="QNICHCD"/>
<keyword evidence="17" id="KW-0472">Membrane</keyword>
<evidence type="ECO:0000313" key="25">
    <source>
        <dbReference type="Ensembl" id="ENSMMOP00000023046.1"/>
    </source>
</evidence>
<keyword evidence="16 19" id="KW-0460">Magnesium</keyword>
<dbReference type="PANTHER" id="PTHR22968:SF26">
    <property type="entry name" value="SERINE_THREONINE-PROTEIN KINASE D3"/>
    <property type="match status" value="1"/>
</dbReference>
<dbReference type="GO" id="GO:0008270">
    <property type="term" value="F:zinc ion binding"/>
    <property type="evidence" value="ECO:0007669"/>
    <property type="project" value="UniProtKB-KW"/>
</dbReference>
<dbReference type="PRINTS" id="PR00008">
    <property type="entry name" value="DAGPEDOMAIN"/>
</dbReference>
<dbReference type="PROSITE" id="PS00108">
    <property type="entry name" value="PROTEIN_KINASE_ST"/>
    <property type="match status" value="1"/>
</dbReference>
<dbReference type="Gene3D" id="3.30.60.20">
    <property type="match status" value="2"/>
</dbReference>
<feature type="domain" description="Protein kinase" evidence="23">
    <location>
        <begin position="546"/>
        <end position="786"/>
    </location>
</feature>
<dbReference type="InterPro" id="IPR057764">
    <property type="entry name" value="Ubiquitin_PRKD1-3_N"/>
</dbReference>
<keyword evidence="5 19" id="KW-0963">Cytoplasm</keyword>
<dbReference type="SMART" id="SM00233">
    <property type="entry name" value="PH"/>
    <property type="match status" value="1"/>
</dbReference>
<keyword evidence="15 19" id="KW-0067">ATP-binding</keyword>
<evidence type="ECO:0000256" key="2">
    <source>
        <dbReference type="ARBA" id="ARBA00004370"/>
    </source>
</evidence>
<dbReference type="GO" id="GO:0016020">
    <property type="term" value="C:membrane"/>
    <property type="evidence" value="ECO:0007669"/>
    <property type="project" value="UniProtKB-SubCell"/>
</dbReference>
<dbReference type="InterPro" id="IPR020454">
    <property type="entry name" value="DAG/PE-bd"/>
</dbReference>
<feature type="domain" description="Phorbol-ester/DAG-type" evidence="24">
    <location>
        <begin position="137"/>
        <end position="187"/>
    </location>
</feature>
<comment type="activity regulation">
    <text evidence="19">Activated by DAG and phorbol esters.</text>
</comment>
<dbReference type="SUPFAM" id="SSF56112">
    <property type="entry name" value="Protein kinase-like (PK-like)"/>
    <property type="match status" value="1"/>
</dbReference>
<dbReference type="CDD" id="cd14082">
    <property type="entry name" value="STKc_PKD"/>
    <property type="match status" value="1"/>
</dbReference>
<evidence type="ECO:0000256" key="16">
    <source>
        <dbReference type="ARBA" id="ARBA00022842"/>
    </source>
</evidence>
<dbReference type="EC" id="2.7.11.13" evidence="19"/>
<dbReference type="STRING" id="94237.ENSMMOP00000023046"/>
<dbReference type="SMART" id="SM00220">
    <property type="entry name" value="S_TKc"/>
    <property type="match status" value="1"/>
</dbReference>
<evidence type="ECO:0000256" key="15">
    <source>
        <dbReference type="ARBA" id="ARBA00022840"/>
    </source>
</evidence>
<dbReference type="PROSITE" id="PS50081">
    <property type="entry name" value="ZF_DAG_PE_2"/>
    <property type="match status" value="2"/>
</dbReference>
<reference evidence="25" key="2">
    <citation type="submission" date="2025-09" db="UniProtKB">
        <authorList>
            <consortium name="Ensembl"/>
        </authorList>
    </citation>
    <scope>IDENTIFICATION</scope>
</reference>
<dbReference type="FunFam" id="3.30.60.20:FF:000019">
    <property type="entry name" value="Serine/threonine-protein kinase"/>
    <property type="match status" value="1"/>
</dbReference>
<dbReference type="Pfam" id="PF00169">
    <property type="entry name" value="PH"/>
    <property type="match status" value="1"/>
</dbReference>
<dbReference type="PIRSF" id="PIRSF000552">
    <property type="entry name" value="PKC_mu_nu_D2"/>
    <property type="match status" value="1"/>
</dbReference>
<evidence type="ECO:0000256" key="7">
    <source>
        <dbReference type="ARBA" id="ARBA00022553"/>
    </source>
</evidence>
<keyword evidence="10" id="KW-0677">Repeat</keyword>
<evidence type="ECO:0000256" key="3">
    <source>
        <dbReference type="ARBA" id="ARBA00004496"/>
    </source>
</evidence>
<dbReference type="Proteomes" id="UP000261620">
    <property type="component" value="Unplaced"/>
</dbReference>
<dbReference type="InterPro" id="IPR011993">
    <property type="entry name" value="PH-like_dom_sf"/>
</dbReference>
<dbReference type="FunFam" id="3.30.60.20:FF:000007">
    <property type="entry name" value="Serine/threonine-protein kinase"/>
    <property type="match status" value="1"/>
</dbReference>
<dbReference type="InterPro" id="IPR002219">
    <property type="entry name" value="PKC_DAG/PE"/>
</dbReference>
<keyword evidence="9 19" id="KW-0479">Metal-binding</keyword>
<evidence type="ECO:0000256" key="1">
    <source>
        <dbReference type="ARBA" id="ARBA00001946"/>
    </source>
</evidence>
<feature type="active site" description="Proton acceptor" evidence="20">
    <location>
        <position position="653"/>
    </location>
</feature>
<evidence type="ECO:0000256" key="18">
    <source>
        <dbReference type="ARBA" id="ARBA00047272"/>
    </source>
</evidence>
<dbReference type="GO" id="GO:0007200">
    <property type="term" value="P:phospholipase C-activating G protein-coupled receptor signaling pathway"/>
    <property type="evidence" value="ECO:0007669"/>
    <property type="project" value="TreeGrafter"/>
</dbReference>
<evidence type="ECO:0000256" key="13">
    <source>
        <dbReference type="ARBA" id="ARBA00022777"/>
    </source>
</evidence>
<feature type="domain" description="PH" evidence="22">
    <location>
        <begin position="386"/>
        <end position="502"/>
    </location>
</feature>
<dbReference type="InterPro" id="IPR011009">
    <property type="entry name" value="Kinase-like_dom_sf"/>
</dbReference>
<dbReference type="Pfam" id="PF00069">
    <property type="entry name" value="Pkinase"/>
    <property type="match status" value="1"/>
</dbReference>
<evidence type="ECO:0000256" key="4">
    <source>
        <dbReference type="ARBA" id="ARBA00008582"/>
    </source>
</evidence>
<dbReference type="SUPFAM" id="SSF50729">
    <property type="entry name" value="PH domain-like"/>
    <property type="match status" value="1"/>
</dbReference>
<dbReference type="GO" id="GO:0005829">
    <property type="term" value="C:cytosol"/>
    <property type="evidence" value="ECO:0007669"/>
    <property type="project" value="TreeGrafter"/>
</dbReference>
<protein>
    <recommendedName>
        <fullName evidence="19">Serine/threonine-protein kinase</fullName>
        <ecNumber evidence="19">2.7.11.13</ecNumber>
    </recommendedName>
</protein>
<evidence type="ECO:0000256" key="10">
    <source>
        <dbReference type="ARBA" id="ARBA00022737"/>
    </source>
</evidence>
<comment type="subcellular location">
    <subcellularLocation>
        <location evidence="3 19">Cytoplasm</location>
    </subcellularLocation>
    <subcellularLocation>
        <location evidence="2">Membrane</location>
    </subcellularLocation>
</comment>
<keyword evidence="8 19" id="KW-0808">Transferase</keyword>
<organism evidence="25 26">
    <name type="scientific">Mola mola</name>
    <name type="common">Ocean sunfish</name>
    <name type="synonym">Tetraodon mola</name>
    <dbReference type="NCBI Taxonomy" id="94237"/>
    <lineage>
        <taxon>Eukaryota</taxon>
        <taxon>Metazoa</taxon>
        <taxon>Chordata</taxon>
        <taxon>Craniata</taxon>
        <taxon>Vertebrata</taxon>
        <taxon>Euteleostomi</taxon>
        <taxon>Actinopterygii</taxon>
        <taxon>Neopterygii</taxon>
        <taxon>Teleostei</taxon>
        <taxon>Neoteleostei</taxon>
        <taxon>Acanthomorphata</taxon>
        <taxon>Eupercaria</taxon>
        <taxon>Tetraodontiformes</taxon>
        <taxon>Molidae</taxon>
        <taxon>Mola</taxon>
    </lineage>
</organism>
<comment type="similarity">
    <text evidence="4">Belongs to the protein kinase superfamily. CAMK Ser/Thr protein kinase family. PKD subfamily.</text>
</comment>
<evidence type="ECO:0000259" key="23">
    <source>
        <dbReference type="PROSITE" id="PS50011"/>
    </source>
</evidence>